<dbReference type="FunFam" id="3.40.1190.20:FF:000003">
    <property type="entry name" value="Phosphomethylpyrimidine kinase ThiD"/>
    <property type="match status" value="1"/>
</dbReference>
<dbReference type="SUPFAM" id="SSF53613">
    <property type="entry name" value="Ribokinase-like"/>
    <property type="match status" value="1"/>
</dbReference>
<comment type="pathway">
    <text evidence="1">Cofactor biosynthesis; thiamine diphosphate biosynthesis.</text>
</comment>
<dbReference type="PANTHER" id="PTHR20858">
    <property type="entry name" value="PHOSPHOMETHYLPYRIMIDINE KINASE"/>
    <property type="match status" value="1"/>
</dbReference>
<dbReference type="AlphaFoldDB" id="A0A9D2GU58"/>
<evidence type="ECO:0000256" key="4">
    <source>
        <dbReference type="ARBA" id="ARBA00022741"/>
    </source>
</evidence>
<keyword evidence="3 8" id="KW-0808">Transferase</keyword>
<gene>
    <name evidence="8" type="primary">thiD</name>
    <name evidence="8" type="ORF">H9804_04990</name>
</gene>
<organism evidence="8 9">
    <name type="scientific">Candidatus Mucispirillum faecigallinarum</name>
    <dbReference type="NCBI Taxonomy" id="2838699"/>
    <lineage>
        <taxon>Bacteria</taxon>
        <taxon>Pseudomonadati</taxon>
        <taxon>Deferribacterota</taxon>
        <taxon>Deferribacteres</taxon>
        <taxon>Deferribacterales</taxon>
        <taxon>Mucispirillaceae</taxon>
        <taxon>Mucispirillum</taxon>
    </lineage>
</organism>
<dbReference type="GO" id="GO:0008972">
    <property type="term" value="F:phosphomethylpyrimidine kinase activity"/>
    <property type="evidence" value="ECO:0007669"/>
    <property type="project" value="InterPro"/>
</dbReference>
<dbReference type="InterPro" id="IPR029056">
    <property type="entry name" value="Ribokinase-like"/>
</dbReference>
<evidence type="ECO:0000313" key="8">
    <source>
        <dbReference type="EMBL" id="HIZ89281.1"/>
    </source>
</evidence>
<dbReference type="InterPro" id="IPR013749">
    <property type="entry name" value="PM/HMP-P_kinase-1"/>
</dbReference>
<dbReference type="InterPro" id="IPR004399">
    <property type="entry name" value="HMP/HMP-P_kinase_dom"/>
</dbReference>
<evidence type="ECO:0000259" key="7">
    <source>
        <dbReference type="Pfam" id="PF08543"/>
    </source>
</evidence>
<dbReference type="GO" id="GO:0009228">
    <property type="term" value="P:thiamine biosynthetic process"/>
    <property type="evidence" value="ECO:0007669"/>
    <property type="project" value="InterPro"/>
</dbReference>
<keyword evidence="4" id="KW-0547">Nucleotide-binding</keyword>
<reference evidence="8" key="1">
    <citation type="journal article" date="2021" name="PeerJ">
        <title>Extensive microbial diversity within the chicken gut microbiome revealed by metagenomics and culture.</title>
        <authorList>
            <person name="Gilroy R."/>
            <person name="Ravi A."/>
            <person name="Getino M."/>
            <person name="Pursley I."/>
            <person name="Horton D.L."/>
            <person name="Alikhan N.F."/>
            <person name="Baker D."/>
            <person name="Gharbi K."/>
            <person name="Hall N."/>
            <person name="Watson M."/>
            <person name="Adriaenssens E.M."/>
            <person name="Foster-Nyarko E."/>
            <person name="Jarju S."/>
            <person name="Secka A."/>
            <person name="Antonio M."/>
            <person name="Oren A."/>
            <person name="Chaudhuri R.R."/>
            <person name="La Ragione R."/>
            <person name="Hildebrand F."/>
            <person name="Pallen M.J."/>
        </authorList>
    </citation>
    <scope>NUCLEOTIDE SEQUENCE</scope>
    <source>
        <strain evidence="8">ChiW4-1371</strain>
    </source>
</reference>
<comment type="caution">
    <text evidence="8">The sequence shown here is derived from an EMBL/GenBank/DDBJ whole genome shotgun (WGS) entry which is preliminary data.</text>
</comment>
<accession>A0A9D2GU58</accession>
<dbReference type="PANTHER" id="PTHR20858:SF17">
    <property type="entry name" value="HYDROXYMETHYLPYRIMIDINE_PHOSPHOMETHYLPYRIMIDINE KINASE THI20-RELATED"/>
    <property type="match status" value="1"/>
</dbReference>
<evidence type="ECO:0000256" key="5">
    <source>
        <dbReference type="ARBA" id="ARBA00022777"/>
    </source>
</evidence>
<dbReference type="Gene3D" id="3.40.1190.20">
    <property type="match status" value="1"/>
</dbReference>
<dbReference type="GO" id="GO:0008902">
    <property type="term" value="F:hydroxymethylpyrimidine kinase activity"/>
    <property type="evidence" value="ECO:0007669"/>
    <property type="project" value="UniProtKB-EC"/>
</dbReference>
<evidence type="ECO:0000313" key="9">
    <source>
        <dbReference type="Proteomes" id="UP000824176"/>
    </source>
</evidence>
<dbReference type="NCBIfam" id="TIGR00097">
    <property type="entry name" value="HMP-P_kinase"/>
    <property type="match status" value="1"/>
</dbReference>
<keyword evidence="5 8" id="KW-0418">Kinase</keyword>
<proteinExistence type="predicted"/>
<name>A0A9D2GU58_9BACT</name>
<dbReference type="Pfam" id="PF08543">
    <property type="entry name" value="Phos_pyr_kin"/>
    <property type="match status" value="1"/>
</dbReference>
<evidence type="ECO:0000256" key="2">
    <source>
        <dbReference type="ARBA" id="ARBA00012135"/>
    </source>
</evidence>
<evidence type="ECO:0000256" key="1">
    <source>
        <dbReference type="ARBA" id="ARBA00004948"/>
    </source>
</evidence>
<protein>
    <recommendedName>
        <fullName evidence="2">hydroxymethylpyrimidine kinase</fullName>
        <ecNumber evidence="2">2.7.1.49</ecNumber>
    </recommendedName>
</protein>
<dbReference type="Proteomes" id="UP000824176">
    <property type="component" value="Unassembled WGS sequence"/>
</dbReference>
<dbReference type="CDD" id="cd01169">
    <property type="entry name" value="HMPP_kinase"/>
    <property type="match status" value="1"/>
</dbReference>
<dbReference type="EC" id="2.7.1.49" evidence="2"/>
<reference evidence="8" key="2">
    <citation type="submission" date="2021-04" db="EMBL/GenBank/DDBJ databases">
        <authorList>
            <person name="Gilroy R."/>
        </authorList>
    </citation>
    <scope>NUCLEOTIDE SEQUENCE</scope>
    <source>
        <strain evidence="8">ChiW4-1371</strain>
    </source>
</reference>
<dbReference type="GO" id="GO:0005524">
    <property type="term" value="F:ATP binding"/>
    <property type="evidence" value="ECO:0007669"/>
    <property type="project" value="UniProtKB-KW"/>
</dbReference>
<sequence>MKKALTIAGSDSGGCAGIQADIKTMSALGVFGMSVITAVTSQNTLGVTYIEELSKKSVISQIEAIYDDLTPDAVKSGMLFSKDIIEAVSDTLKSRNKSPYVLDPVMVATSGAKLLQDDAISYMVDKLFPLAFVVTPNIPEAELLSGIKIESQEHVDKACKIIKDMGVKNVIIKGGHFTGDESVDTLYDGENHYEIAAMRIETKNTHGTGCTYSSAICSYLALGFDLLTAVKYAKQYITSAIIYGAEMNIGSGSGPVNHFFENTRNNNDGTISFGSCSCG</sequence>
<evidence type="ECO:0000256" key="3">
    <source>
        <dbReference type="ARBA" id="ARBA00022679"/>
    </source>
</evidence>
<evidence type="ECO:0000256" key="6">
    <source>
        <dbReference type="ARBA" id="ARBA00022840"/>
    </source>
</evidence>
<keyword evidence="6" id="KW-0067">ATP-binding</keyword>
<dbReference type="GO" id="GO:0005829">
    <property type="term" value="C:cytosol"/>
    <property type="evidence" value="ECO:0007669"/>
    <property type="project" value="TreeGrafter"/>
</dbReference>
<feature type="domain" description="Pyridoxamine kinase/Phosphomethylpyrimidine kinase" evidence="7">
    <location>
        <begin position="11"/>
        <end position="257"/>
    </location>
</feature>
<dbReference type="EMBL" id="DXAQ01000078">
    <property type="protein sequence ID" value="HIZ89281.1"/>
    <property type="molecule type" value="Genomic_DNA"/>
</dbReference>